<evidence type="ECO:0000256" key="5">
    <source>
        <dbReference type="ARBA" id="ARBA00022989"/>
    </source>
</evidence>
<accession>E0NKU1</accession>
<keyword evidence="11" id="KW-1185">Reference proteome</keyword>
<dbReference type="PANTHER" id="PTHR43394:SF1">
    <property type="entry name" value="ATP-BINDING CASSETTE SUB-FAMILY B MEMBER 10, MITOCHONDRIAL"/>
    <property type="match status" value="1"/>
</dbReference>
<dbReference type="SMART" id="SM00382">
    <property type="entry name" value="AAA"/>
    <property type="match status" value="1"/>
</dbReference>
<evidence type="ECO:0000259" key="9">
    <source>
        <dbReference type="PROSITE" id="PS50929"/>
    </source>
</evidence>
<feature type="transmembrane region" description="Helical" evidence="7">
    <location>
        <begin position="12"/>
        <end position="34"/>
    </location>
</feature>
<dbReference type="RefSeq" id="WP_008901595.1">
    <property type="nucleotide sequence ID" value="NZ_GL397071.1"/>
</dbReference>
<dbReference type="Gene3D" id="3.40.50.300">
    <property type="entry name" value="P-loop containing nucleotide triphosphate hydrolases"/>
    <property type="match status" value="1"/>
</dbReference>
<evidence type="ECO:0000313" key="10">
    <source>
        <dbReference type="EMBL" id="EFM25567.1"/>
    </source>
</evidence>
<keyword evidence="4 10" id="KW-0067">ATP-binding</keyword>
<dbReference type="PROSITE" id="PS50893">
    <property type="entry name" value="ABC_TRANSPORTER_2"/>
    <property type="match status" value="1"/>
</dbReference>
<feature type="transmembrane region" description="Helical" evidence="7">
    <location>
        <begin position="233"/>
        <end position="255"/>
    </location>
</feature>
<dbReference type="InterPro" id="IPR036640">
    <property type="entry name" value="ABC1_TM_sf"/>
</dbReference>
<evidence type="ECO:0000256" key="2">
    <source>
        <dbReference type="ARBA" id="ARBA00022692"/>
    </source>
</evidence>
<dbReference type="PROSITE" id="PS51257">
    <property type="entry name" value="PROKAR_LIPOPROTEIN"/>
    <property type="match status" value="1"/>
</dbReference>
<dbReference type="PANTHER" id="PTHR43394">
    <property type="entry name" value="ATP-DEPENDENT PERMEASE MDL1, MITOCHONDRIAL"/>
    <property type="match status" value="1"/>
</dbReference>
<dbReference type="EMBL" id="AEEH01000031">
    <property type="protein sequence ID" value="EFM25567.1"/>
    <property type="molecule type" value="Genomic_DNA"/>
</dbReference>
<dbReference type="AlphaFoldDB" id="E0NKU1"/>
<dbReference type="STRING" id="862517.HMPREF9225_0780"/>
<dbReference type="Pfam" id="PF00664">
    <property type="entry name" value="ABC_membrane"/>
    <property type="match status" value="1"/>
</dbReference>
<dbReference type="OrthoDB" id="95687at2"/>
<dbReference type="HOGENOM" id="CLU_000604_84_3_9"/>
<evidence type="ECO:0000259" key="8">
    <source>
        <dbReference type="PROSITE" id="PS50893"/>
    </source>
</evidence>
<feature type="domain" description="ABC transporter" evidence="8">
    <location>
        <begin position="321"/>
        <end position="527"/>
    </location>
</feature>
<dbReference type="GO" id="GO:0015421">
    <property type="term" value="F:ABC-type oligopeptide transporter activity"/>
    <property type="evidence" value="ECO:0007669"/>
    <property type="project" value="TreeGrafter"/>
</dbReference>
<dbReference type="SUPFAM" id="SSF52540">
    <property type="entry name" value="P-loop containing nucleoside triphosphate hydrolases"/>
    <property type="match status" value="1"/>
</dbReference>
<protein>
    <submittedName>
        <fullName evidence="10">ABC transporter, ATP-binding protein</fullName>
    </submittedName>
</protein>
<dbReference type="InterPro" id="IPR027417">
    <property type="entry name" value="P-loop_NTPase"/>
</dbReference>
<evidence type="ECO:0000256" key="7">
    <source>
        <dbReference type="SAM" id="Phobius"/>
    </source>
</evidence>
<comment type="caution">
    <text evidence="10">The sequence shown here is derived from an EMBL/GenBank/DDBJ whole genome shotgun (WGS) entry which is preliminary data.</text>
</comment>
<dbReference type="GO" id="GO:0016887">
    <property type="term" value="F:ATP hydrolysis activity"/>
    <property type="evidence" value="ECO:0007669"/>
    <property type="project" value="InterPro"/>
</dbReference>
<keyword evidence="6 7" id="KW-0472">Membrane</keyword>
<dbReference type="Gene3D" id="1.20.1560.10">
    <property type="entry name" value="ABC transporter type 1, transmembrane domain"/>
    <property type="match status" value="1"/>
</dbReference>
<reference evidence="10 11" key="1">
    <citation type="submission" date="2010-07" db="EMBL/GenBank/DDBJ databases">
        <authorList>
            <person name="Muzny D."/>
            <person name="Qin X."/>
            <person name="Deng J."/>
            <person name="Jiang H."/>
            <person name="Liu Y."/>
            <person name="Qu J."/>
            <person name="Song X.-Z."/>
            <person name="Zhang L."/>
            <person name="Thornton R."/>
            <person name="Coyle M."/>
            <person name="Francisco L."/>
            <person name="Jackson L."/>
            <person name="Javaid M."/>
            <person name="Korchina V."/>
            <person name="Kovar C."/>
            <person name="Mata R."/>
            <person name="Mathew T."/>
            <person name="Ngo R."/>
            <person name="Nguyen L."/>
            <person name="Nguyen N."/>
            <person name="Okwuonu G."/>
            <person name="Ongeri F."/>
            <person name="Pham C."/>
            <person name="Simmons D."/>
            <person name="Wilczek-Boney K."/>
            <person name="Hale W."/>
            <person name="Jakkamsetti A."/>
            <person name="Pham P."/>
            <person name="Ruth R."/>
            <person name="San Lucas F."/>
            <person name="Warren J."/>
            <person name="Zhang J."/>
            <person name="Zhao Z."/>
            <person name="Zhou C."/>
            <person name="Zhu D."/>
            <person name="Lee S."/>
            <person name="Bess C."/>
            <person name="Blankenburg K."/>
            <person name="Forbes L."/>
            <person name="Fu Q."/>
            <person name="Gubbala S."/>
            <person name="Hirani K."/>
            <person name="Jayaseelan J.C."/>
            <person name="Lara F."/>
            <person name="Munidasa M."/>
            <person name="Palculict T."/>
            <person name="Patil S."/>
            <person name="Pu L.-L."/>
            <person name="Saada N."/>
            <person name="Tang L."/>
            <person name="Weissenberger G."/>
            <person name="Zhu Y."/>
            <person name="Hemphill L."/>
            <person name="Shang Y."/>
            <person name="Youmans B."/>
            <person name="Ayvaz T."/>
            <person name="Ross M."/>
            <person name="Santibanez J."/>
            <person name="Aqrawi P."/>
            <person name="Gross S."/>
            <person name="Joshi V."/>
            <person name="Fowler G."/>
            <person name="Nazareth L."/>
            <person name="Reid J."/>
            <person name="Worley K."/>
            <person name="Petrosino J."/>
            <person name="Highlander S."/>
            <person name="Gibbs R."/>
        </authorList>
    </citation>
    <scope>NUCLEOTIDE SEQUENCE [LARGE SCALE GENOMIC DNA]</scope>
    <source>
        <strain evidence="10 11">ATCC BAA-1640</strain>
    </source>
</reference>
<dbReference type="eggNOG" id="COG1132">
    <property type="taxonomic scope" value="Bacteria"/>
</dbReference>
<dbReference type="GO" id="GO:0005886">
    <property type="term" value="C:plasma membrane"/>
    <property type="evidence" value="ECO:0007669"/>
    <property type="project" value="UniProtKB-SubCell"/>
</dbReference>
<evidence type="ECO:0000256" key="1">
    <source>
        <dbReference type="ARBA" id="ARBA00004651"/>
    </source>
</evidence>
<feature type="transmembrane region" description="Helical" evidence="7">
    <location>
        <begin position="54"/>
        <end position="80"/>
    </location>
</feature>
<keyword evidence="5 7" id="KW-1133">Transmembrane helix</keyword>
<dbReference type="GO" id="GO:0005524">
    <property type="term" value="F:ATP binding"/>
    <property type="evidence" value="ECO:0007669"/>
    <property type="project" value="UniProtKB-KW"/>
</dbReference>
<evidence type="ECO:0000256" key="6">
    <source>
        <dbReference type="ARBA" id="ARBA00023136"/>
    </source>
</evidence>
<evidence type="ECO:0000256" key="3">
    <source>
        <dbReference type="ARBA" id="ARBA00022741"/>
    </source>
</evidence>
<dbReference type="PROSITE" id="PS00211">
    <property type="entry name" value="ABC_TRANSPORTER_1"/>
    <property type="match status" value="1"/>
</dbReference>
<feature type="transmembrane region" description="Helical" evidence="7">
    <location>
        <begin position="261"/>
        <end position="279"/>
    </location>
</feature>
<name>E0NKU1_9FIRM</name>
<dbReference type="InterPro" id="IPR003439">
    <property type="entry name" value="ABC_transporter-like_ATP-bd"/>
</dbReference>
<dbReference type="SUPFAM" id="SSF90123">
    <property type="entry name" value="ABC transporter transmembrane region"/>
    <property type="match status" value="1"/>
</dbReference>
<dbReference type="InterPro" id="IPR011527">
    <property type="entry name" value="ABC1_TM_dom"/>
</dbReference>
<feature type="domain" description="ABC transmembrane type-1" evidence="9">
    <location>
        <begin position="16"/>
        <end position="290"/>
    </location>
</feature>
<dbReference type="InterPro" id="IPR039421">
    <property type="entry name" value="Type_1_exporter"/>
</dbReference>
<keyword evidence="3" id="KW-0547">Nucleotide-binding</keyword>
<organism evidence="10 11">
    <name type="scientific">Peptoniphilus duerdenii ATCC BAA-1640</name>
    <dbReference type="NCBI Taxonomy" id="862517"/>
    <lineage>
        <taxon>Bacteria</taxon>
        <taxon>Bacillati</taxon>
        <taxon>Bacillota</taxon>
        <taxon>Tissierellia</taxon>
        <taxon>Tissierellales</taxon>
        <taxon>Peptoniphilaceae</taxon>
        <taxon>Peptoniphilus</taxon>
    </lineage>
</organism>
<dbReference type="PROSITE" id="PS50929">
    <property type="entry name" value="ABC_TM1F"/>
    <property type="match status" value="1"/>
</dbReference>
<evidence type="ECO:0000256" key="4">
    <source>
        <dbReference type="ARBA" id="ARBA00022840"/>
    </source>
</evidence>
<evidence type="ECO:0000313" key="11">
    <source>
        <dbReference type="Proteomes" id="UP000003280"/>
    </source>
</evidence>
<dbReference type="CDD" id="cd03228">
    <property type="entry name" value="ABCC_MRP_Like"/>
    <property type="match status" value="1"/>
</dbReference>
<gene>
    <name evidence="10" type="primary">mdlB12</name>
    <name evidence="10" type="ORF">HMPREF9225_0780</name>
</gene>
<dbReference type="InterPro" id="IPR003593">
    <property type="entry name" value="AAA+_ATPase"/>
</dbReference>
<keyword evidence="2 7" id="KW-0812">Transmembrane</keyword>
<feature type="transmembrane region" description="Helical" evidence="7">
    <location>
        <begin position="126"/>
        <end position="143"/>
    </location>
</feature>
<dbReference type="Pfam" id="PF00005">
    <property type="entry name" value="ABC_tran"/>
    <property type="match status" value="1"/>
</dbReference>
<dbReference type="Proteomes" id="UP000003280">
    <property type="component" value="Unassembled WGS sequence"/>
</dbReference>
<proteinExistence type="predicted"/>
<sequence length="528" mass="59602">MKSLLWRKSEKLTAPISAIMLFIYAASTACFGIVLGKLITAISELNLDEMKMYIIWAVILQIVTFIAAYTGRGAMISYSLEKIINLKNRIFYSAMGEPRGVSVDLADFTTKINTVYNDYYLAKWKILEHFLLSLCAMAGIVYIDWIMLLVAIASSLIPMGIPFLFGKKLEKRSVKYNDASNSYLNFVTDTLRGRLEILKNDVVPIYDKKHRNENINFEETHFDNLDLQNLSRYVVELVGGGSFCILFAIGGLLVYKNRIEVGGIIACIQLFNYLINPILTISNLMNLLKGSKPIHDELTEKAKEKEKVDINSLEDLDSGNMELRNISFKYKEGQEDVVKDFSVIFKDKGKYLIVGRSGSGKSTLAKLMTGEIKPSAGNIFLNGKDLSNYSDNEALKYIQYIDQNSYLFKDTIENNITLYRDVDGGKISSLKNNLSIENLHFDDIISDELGLSGGQKSRINIARSLIKSSPIYIFDEPTAALDHDTATSVMKYLLDIDKTIIIISHMNDENIIELFDEVIDLNTMKHKN</sequence>
<dbReference type="InterPro" id="IPR017871">
    <property type="entry name" value="ABC_transporter-like_CS"/>
</dbReference>
<comment type="subcellular location">
    <subcellularLocation>
        <location evidence="1">Cell membrane</location>
        <topology evidence="1">Multi-pass membrane protein</topology>
    </subcellularLocation>
</comment>